<feature type="transmembrane region" description="Helical" evidence="1">
    <location>
        <begin position="124"/>
        <end position="150"/>
    </location>
</feature>
<dbReference type="EMBL" id="BATJ01000028">
    <property type="protein sequence ID" value="GAD69367.1"/>
    <property type="molecule type" value="Genomic_DNA"/>
</dbReference>
<evidence type="ECO:0000313" key="2">
    <source>
        <dbReference type="EMBL" id="GAD69367.1"/>
    </source>
</evidence>
<dbReference type="RefSeq" id="WP_021707334.1">
    <property type="nucleotide sequence ID" value="NZ_BATJ01000028.1"/>
</dbReference>
<dbReference type="AlphaFoldDB" id="U3A7R4"/>
<keyword evidence="1" id="KW-0472">Membrane</keyword>
<dbReference type="Proteomes" id="UP000016570">
    <property type="component" value="Unassembled WGS sequence"/>
</dbReference>
<accession>U3A7R4</accession>
<protein>
    <submittedName>
        <fullName evidence="2">Uncharacterized protein</fullName>
    </submittedName>
</protein>
<name>U3A7R4_VIBPR</name>
<feature type="transmembrane region" description="Helical" evidence="1">
    <location>
        <begin position="66"/>
        <end position="83"/>
    </location>
</feature>
<keyword evidence="1" id="KW-1133">Transmembrane helix</keyword>
<keyword evidence="1" id="KW-0812">Transmembrane</keyword>
<organism evidence="2 3">
    <name type="scientific">Vibrio proteolyticus NBRC 13287</name>
    <dbReference type="NCBI Taxonomy" id="1219065"/>
    <lineage>
        <taxon>Bacteria</taxon>
        <taxon>Pseudomonadati</taxon>
        <taxon>Pseudomonadota</taxon>
        <taxon>Gammaproteobacteria</taxon>
        <taxon>Vibrionales</taxon>
        <taxon>Vibrionaceae</taxon>
        <taxon>Vibrio</taxon>
    </lineage>
</organism>
<evidence type="ECO:0000256" key="1">
    <source>
        <dbReference type="SAM" id="Phobius"/>
    </source>
</evidence>
<gene>
    <name evidence="2" type="ORF">VPR01S_28_00220</name>
</gene>
<dbReference type="eggNOG" id="ENOG5031P17">
    <property type="taxonomic scope" value="Bacteria"/>
</dbReference>
<dbReference type="STRING" id="1219065.VPR01S_28_00220"/>
<comment type="caution">
    <text evidence="2">The sequence shown here is derived from an EMBL/GenBank/DDBJ whole genome shotgun (WGS) entry which is preliminary data.</text>
</comment>
<evidence type="ECO:0000313" key="3">
    <source>
        <dbReference type="Proteomes" id="UP000016570"/>
    </source>
</evidence>
<sequence>MSTSMAALPELSDEYKQQQQQAVLEAKVLYQFELVKEPFTDYISNCLGVALVAFLIWVGSLGGWMYVLLMIVLITPMGVYFYYASNPNIQQTVTLTEKGIIVSNLELVPDACFAALRYSGYVGVAISVIAVIFVGPMAFVGAGAGLLMSFKMAGVVNRPRVQIRPFIKGVDYLEERGELRFKHGLTSYYLSADIDPYPLSDEEHNEMRVFHEVVYHADSESQADFMKALNQIVNTRKIATCQPS</sequence>
<proteinExistence type="predicted"/>
<reference evidence="2 3" key="1">
    <citation type="submission" date="2013-09" db="EMBL/GenBank/DDBJ databases">
        <title>Whole genome shotgun sequence of Vibrio proteolyticus NBRC 13287.</title>
        <authorList>
            <person name="Isaki S."/>
            <person name="Hosoyama A."/>
            <person name="Numata M."/>
            <person name="Hashimoto M."/>
            <person name="Hosoyama Y."/>
            <person name="Tsuchikane K."/>
            <person name="Noguchi M."/>
            <person name="Hirakata S."/>
            <person name="Ichikawa N."/>
            <person name="Ohji S."/>
            <person name="Yamazoe A."/>
            <person name="Fujita N."/>
        </authorList>
    </citation>
    <scope>NUCLEOTIDE SEQUENCE [LARGE SCALE GENOMIC DNA]</scope>
    <source>
        <strain evidence="2 3">NBRC 13287</strain>
    </source>
</reference>
<feature type="transmembrane region" description="Helical" evidence="1">
    <location>
        <begin position="42"/>
        <end position="59"/>
    </location>
</feature>
<keyword evidence="3" id="KW-1185">Reference proteome</keyword>